<dbReference type="EMBL" id="FXAM01000001">
    <property type="protein sequence ID" value="SMF93535.1"/>
    <property type="molecule type" value="Genomic_DNA"/>
</dbReference>
<dbReference type="Pfam" id="PF07228">
    <property type="entry name" value="SpoIIE"/>
    <property type="match status" value="1"/>
</dbReference>
<dbReference type="SMART" id="SM00331">
    <property type="entry name" value="PP2C_SIG"/>
    <property type="match status" value="1"/>
</dbReference>
<dbReference type="NCBIfam" id="TIGR00229">
    <property type="entry name" value="sensory_box"/>
    <property type="match status" value="1"/>
</dbReference>
<evidence type="ECO:0000313" key="3">
    <source>
        <dbReference type="EMBL" id="SMF93535.1"/>
    </source>
</evidence>
<name>A0A1Y6D0L3_9GAMM</name>
<feature type="domain" description="PPM-type phosphatase" evidence="2">
    <location>
        <begin position="128"/>
        <end position="344"/>
    </location>
</feature>
<reference evidence="3 4" key="1">
    <citation type="submission" date="2016-12" db="EMBL/GenBank/DDBJ databases">
        <authorList>
            <person name="Song W.-J."/>
            <person name="Kurnit D.M."/>
        </authorList>
    </citation>
    <scope>NUCLEOTIDE SEQUENCE [LARGE SCALE GENOMIC DNA]</scope>
    <source>
        <strain evidence="3 4">175</strain>
    </source>
</reference>
<dbReference type="InterPro" id="IPR000014">
    <property type="entry name" value="PAS"/>
</dbReference>
<organism evidence="3 4">
    <name type="scientific">Methylomagnum ishizawai</name>
    <dbReference type="NCBI Taxonomy" id="1760988"/>
    <lineage>
        <taxon>Bacteria</taxon>
        <taxon>Pseudomonadati</taxon>
        <taxon>Pseudomonadota</taxon>
        <taxon>Gammaproteobacteria</taxon>
        <taxon>Methylococcales</taxon>
        <taxon>Methylococcaceae</taxon>
        <taxon>Methylomagnum</taxon>
    </lineage>
</organism>
<sequence length="348" mass="37918">MSATQSAASCIGCKSAERITGWHSQEVIGRKCSDNLLCHTDKDGRQLCGEEFCPLHRSIITGKSATYPVLLFAQAKDGRRVPLVVSVSPMRDGDGDIETFHDFSESYANLERAQRIQSLSLAHDLPADPRVAFSTFYLPHDLVGGDFFSIRPLDGDRYGFFLADVMGHGFAAALHTMHLNSLWVRASDTLTTPAEFARRMNLELGKVAKDESFATGLCGMLDVAAKRLRFVSAGGPPMLLCRATGTIEELRVSGFPFGVVGEAQYEELEVALAEGDSLLLFSDGAVEVQNDQGRLLGTEGLLAILQSLDYPRAGLRIEALQAALLKYSNAIRLDDDVTFLEIRLAAQT</sequence>
<dbReference type="RefSeq" id="WP_085210202.1">
    <property type="nucleotide sequence ID" value="NZ_FXAM01000001.1"/>
</dbReference>
<protein>
    <submittedName>
        <fullName evidence="3">PAS domain S-box-containing protein</fullName>
    </submittedName>
</protein>
<evidence type="ECO:0000259" key="2">
    <source>
        <dbReference type="SMART" id="SM00331"/>
    </source>
</evidence>
<dbReference type="AlphaFoldDB" id="A0A1Y6D0L3"/>
<dbReference type="Gene3D" id="3.60.40.10">
    <property type="entry name" value="PPM-type phosphatase domain"/>
    <property type="match status" value="1"/>
</dbReference>
<keyword evidence="4" id="KW-1185">Reference proteome</keyword>
<proteinExistence type="predicted"/>
<dbReference type="InterPro" id="IPR052016">
    <property type="entry name" value="Bact_Sigma-Reg"/>
</dbReference>
<dbReference type="Gene3D" id="3.30.450.20">
    <property type="entry name" value="PAS domain"/>
    <property type="match status" value="1"/>
</dbReference>
<accession>A0A1Y6D0L3</accession>
<dbReference type="OrthoDB" id="9811749at2"/>
<dbReference type="InterPro" id="IPR035965">
    <property type="entry name" value="PAS-like_dom_sf"/>
</dbReference>
<dbReference type="SUPFAM" id="SSF55785">
    <property type="entry name" value="PYP-like sensor domain (PAS domain)"/>
    <property type="match status" value="1"/>
</dbReference>
<evidence type="ECO:0000256" key="1">
    <source>
        <dbReference type="ARBA" id="ARBA00022801"/>
    </source>
</evidence>
<dbReference type="Proteomes" id="UP000192923">
    <property type="component" value="Unassembled WGS sequence"/>
</dbReference>
<keyword evidence="1" id="KW-0378">Hydrolase</keyword>
<dbReference type="PANTHER" id="PTHR43156">
    <property type="entry name" value="STAGE II SPORULATION PROTEIN E-RELATED"/>
    <property type="match status" value="1"/>
</dbReference>
<dbReference type="SUPFAM" id="SSF81606">
    <property type="entry name" value="PP2C-like"/>
    <property type="match status" value="1"/>
</dbReference>
<dbReference type="PANTHER" id="PTHR43156:SF2">
    <property type="entry name" value="STAGE II SPORULATION PROTEIN E"/>
    <property type="match status" value="1"/>
</dbReference>
<evidence type="ECO:0000313" key="4">
    <source>
        <dbReference type="Proteomes" id="UP000192923"/>
    </source>
</evidence>
<dbReference type="GO" id="GO:0016791">
    <property type="term" value="F:phosphatase activity"/>
    <property type="evidence" value="ECO:0007669"/>
    <property type="project" value="TreeGrafter"/>
</dbReference>
<dbReference type="InterPro" id="IPR036457">
    <property type="entry name" value="PPM-type-like_dom_sf"/>
</dbReference>
<dbReference type="InterPro" id="IPR001932">
    <property type="entry name" value="PPM-type_phosphatase-like_dom"/>
</dbReference>
<dbReference type="STRING" id="1760988.SAMN02949497_0822"/>
<dbReference type="Pfam" id="PF13426">
    <property type="entry name" value="PAS_9"/>
    <property type="match status" value="1"/>
</dbReference>
<dbReference type="CDD" id="cd00130">
    <property type="entry name" value="PAS"/>
    <property type="match status" value="1"/>
</dbReference>
<gene>
    <name evidence="3" type="ORF">SAMN02949497_0822</name>
</gene>